<evidence type="ECO:0008006" key="4">
    <source>
        <dbReference type="Google" id="ProtNLM"/>
    </source>
</evidence>
<reference evidence="3" key="1">
    <citation type="journal article" date="2019" name="Int. J. Syst. Evol. Microbiol.">
        <title>The Global Catalogue of Microorganisms (GCM) 10K type strain sequencing project: providing services to taxonomists for standard genome sequencing and annotation.</title>
        <authorList>
            <consortium name="The Broad Institute Genomics Platform"/>
            <consortium name="The Broad Institute Genome Sequencing Center for Infectious Disease"/>
            <person name="Wu L."/>
            <person name="Ma J."/>
        </authorList>
    </citation>
    <scope>NUCLEOTIDE SEQUENCE [LARGE SCALE GENOMIC DNA]</scope>
    <source>
        <strain evidence="3">CGMCC 1.12664</strain>
    </source>
</reference>
<sequence length="174" mass="19367">MFDQMTQKLAHWADHVRPGDIVLFRFPVPFPQTRDGKPGIRPCLVVEVDDHGEERRLVLAYSTTATTRSNGGYDIAVTHVADLQMAGLRRATRFIGTRLLFVSPHHSGFDVGGSSAPVVGHLTGSRLERMQAVRARLHAEHDIAADRRRERSETPVTVERRPLPKVTAEFPTAA</sequence>
<proteinExistence type="predicted"/>
<evidence type="ECO:0000256" key="1">
    <source>
        <dbReference type="SAM" id="MobiDB-lite"/>
    </source>
</evidence>
<evidence type="ECO:0000313" key="2">
    <source>
        <dbReference type="EMBL" id="GGE29153.1"/>
    </source>
</evidence>
<accession>A0A917A6Z4</accession>
<evidence type="ECO:0000313" key="3">
    <source>
        <dbReference type="Proteomes" id="UP000612855"/>
    </source>
</evidence>
<protein>
    <recommendedName>
        <fullName evidence="4">Type II toxin-antitoxin system PemK/MazF family toxin</fullName>
    </recommendedName>
</protein>
<gene>
    <name evidence="2" type="ORF">GCM10011360_16570</name>
</gene>
<comment type="caution">
    <text evidence="2">The sequence shown here is derived from an EMBL/GenBank/DDBJ whole genome shotgun (WGS) entry which is preliminary data.</text>
</comment>
<dbReference type="EMBL" id="BMFJ01000001">
    <property type="protein sequence ID" value="GGE29153.1"/>
    <property type="molecule type" value="Genomic_DNA"/>
</dbReference>
<dbReference type="AlphaFoldDB" id="A0A917A6Z4"/>
<keyword evidence="3" id="KW-1185">Reference proteome</keyword>
<dbReference type="RefSeq" id="WP_188477185.1">
    <property type="nucleotide sequence ID" value="NZ_BMFJ01000001.1"/>
</dbReference>
<organism evidence="2 3">
    <name type="scientific">Primorskyibacter flagellatus</name>
    <dbReference type="NCBI Taxonomy" id="1387277"/>
    <lineage>
        <taxon>Bacteria</taxon>
        <taxon>Pseudomonadati</taxon>
        <taxon>Pseudomonadota</taxon>
        <taxon>Alphaproteobacteria</taxon>
        <taxon>Rhodobacterales</taxon>
        <taxon>Roseobacteraceae</taxon>
        <taxon>Primorskyibacter</taxon>
    </lineage>
</organism>
<dbReference type="Proteomes" id="UP000612855">
    <property type="component" value="Unassembled WGS sequence"/>
</dbReference>
<feature type="region of interest" description="Disordered" evidence="1">
    <location>
        <begin position="146"/>
        <end position="174"/>
    </location>
</feature>
<feature type="compositionally biased region" description="Basic and acidic residues" evidence="1">
    <location>
        <begin position="146"/>
        <end position="162"/>
    </location>
</feature>
<name>A0A917A6Z4_9RHOB</name>